<protein>
    <submittedName>
        <fullName evidence="6">DNA methylase</fullName>
        <ecNumber evidence="6">2.1.1.72</ecNumber>
    </submittedName>
</protein>
<dbReference type="InterPro" id="IPR029063">
    <property type="entry name" value="SAM-dependent_MTases_sf"/>
</dbReference>
<organism evidence="6 7">
    <name type="scientific">Corynebacterium resistens (strain DSM 45100 / JCM 12819 / GTC 2026 / SICGH 158)</name>
    <dbReference type="NCBI Taxonomy" id="662755"/>
    <lineage>
        <taxon>Bacteria</taxon>
        <taxon>Bacillati</taxon>
        <taxon>Actinomycetota</taxon>
        <taxon>Actinomycetes</taxon>
        <taxon>Mycobacteriales</taxon>
        <taxon>Corynebacteriaceae</taxon>
        <taxon>Corynebacterium</taxon>
    </lineage>
</organism>
<dbReference type="InterPro" id="IPR002295">
    <property type="entry name" value="N4/N6-MTase_EcoPI_Mod-like"/>
</dbReference>
<dbReference type="InterPro" id="IPR002941">
    <property type="entry name" value="DNA_methylase_N4/N6"/>
</dbReference>
<dbReference type="GO" id="GO:0009007">
    <property type="term" value="F:site-specific DNA-methyltransferase (adenine-specific) activity"/>
    <property type="evidence" value="ECO:0007669"/>
    <property type="project" value="UniProtKB-EC"/>
</dbReference>
<dbReference type="STRING" id="662755.CRES_1553"/>
<dbReference type="InterPro" id="IPR015840">
    <property type="entry name" value="DNA_MeTrfase_ParB"/>
</dbReference>
<dbReference type="Pfam" id="PF02195">
    <property type="entry name" value="ParB_N"/>
    <property type="match status" value="1"/>
</dbReference>
<dbReference type="InterPro" id="IPR002052">
    <property type="entry name" value="DNA_methylase_N6_adenine_CS"/>
</dbReference>
<evidence type="ECO:0000256" key="3">
    <source>
        <dbReference type="ARBA" id="ARBA00022679"/>
    </source>
</evidence>
<dbReference type="SMART" id="SM00470">
    <property type="entry name" value="ParB"/>
    <property type="match status" value="1"/>
</dbReference>
<dbReference type="InterPro" id="IPR036086">
    <property type="entry name" value="ParB/Sulfiredoxin_sf"/>
</dbReference>
<dbReference type="Pfam" id="PF01555">
    <property type="entry name" value="N6_N4_Mtase"/>
    <property type="match status" value="1"/>
</dbReference>
<dbReference type="OrthoDB" id="9773060at2"/>
<dbReference type="Proteomes" id="UP000000492">
    <property type="component" value="Chromosome"/>
</dbReference>
<dbReference type="PRINTS" id="PR00506">
    <property type="entry name" value="D21N6MTFRASE"/>
</dbReference>
<name>F8E034_CORRG</name>
<dbReference type="EMBL" id="CP002857">
    <property type="protein sequence ID" value="AEI09905.1"/>
    <property type="molecule type" value="Genomic_DNA"/>
</dbReference>
<dbReference type="eggNOG" id="COG0863">
    <property type="taxonomic scope" value="Bacteria"/>
</dbReference>
<dbReference type="Gene3D" id="3.40.50.150">
    <property type="entry name" value="Vaccinia Virus protein VP39"/>
    <property type="match status" value="1"/>
</dbReference>
<evidence type="ECO:0000256" key="4">
    <source>
        <dbReference type="ARBA" id="ARBA00022691"/>
    </source>
</evidence>
<comment type="similarity">
    <text evidence="1">Belongs to the N(4)/N(6)-methyltransferase family.</text>
</comment>
<evidence type="ECO:0000313" key="6">
    <source>
        <dbReference type="EMBL" id="AEI09905.1"/>
    </source>
</evidence>
<keyword evidence="2 6" id="KW-0489">Methyltransferase</keyword>
<dbReference type="InterPro" id="IPR003115">
    <property type="entry name" value="ParB_N"/>
</dbReference>
<evidence type="ECO:0000313" key="7">
    <source>
        <dbReference type="Proteomes" id="UP000000492"/>
    </source>
</evidence>
<dbReference type="KEGG" id="crd:CRES_1553"/>
<dbReference type="PROSITE" id="PS00092">
    <property type="entry name" value="N6_MTASE"/>
    <property type="match status" value="1"/>
</dbReference>
<dbReference type="eggNOG" id="COG1475">
    <property type="taxonomic scope" value="Bacteria"/>
</dbReference>
<proteinExistence type="inferred from homology"/>
<dbReference type="AlphaFoldDB" id="F8E034"/>
<dbReference type="GO" id="GO:0008170">
    <property type="term" value="F:N-methyltransferase activity"/>
    <property type="evidence" value="ECO:0007669"/>
    <property type="project" value="InterPro"/>
</dbReference>
<dbReference type="RefSeq" id="WP_013888897.1">
    <property type="nucleotide sequence ID" value="NC_015673.1"/>
</dbReference>
<dbReference type="SUPFAM" id="SSF110849">
    <property type="entry name" value="ParB/Sulfiredoxin"/>
    <property type="match status" value="1"/>
</dbReference>
<keyword evidence="7" id="KW-1185">Reference proteome</keyword>
<keyword evidence="4" id="KW-0949">S-adenosyl-L-methionine</keyword>
<dbReference type="HOGENOM" id="CLU_024927_0_0_11"/>
<gene>
    <name evidence="6" type="ordered locus">CRES_1553</name>
</gene>
<feature type="domain" description="ParB-like N-terminal" evidence="5">
    <location>
        <begin position="4"/>
        <end position="93"/>
    </location>
</feature>
<dbReference type="Gene3D" id="3.90.1530.10">
    <property type="entry name" value="Conserved hypothetical protein from pyrococcus furiosus pfu- 392566-001, ParB domain"/>
    <property type="match status" value="1"/>
</dbReference>
<evidence type="ECO:0000259" key="5">
    <source>
        <dbReference type="SMART" id="SM00470"/>
    </source>
</evidence>
<accession>F8E034</accession>
<evidence type="ECO:0000256" key="1">
    <source>
        <dbReference type="ARBA" id="ARBA00006594"/>
    </source>
</evidence>
<dbReference type="SUPFAM" id="SSF53335">
    <property type="entry name" value="S-adenosyl-L-methionine-dependent methyltransferases"/>
    <property type="match status" value="1"/>
</dbReference>
<dbReference type="CDD" id="cd16401">
    <property type="entry name" value="ParB_N_like_MT"/>
    <property type="match status" value="1"/>
</dbReference>
<dbReference type="REBASE" id="37343">
    <property type="entry name" value="M.Cre45100ORF1553P"/>
</dbReference>
<reference evidence="6 7" key="1">
    <citation type="journal article" date="2012" name="BMC Genomics">
        <title>Complete genome sequence, lifestyle, and multi-drug resistance of the human pathogen Corynebacterium resistens DSM 45100 isolated from blood samples of a leukemia patient.</title>
        <authorList>
            <person name="Schroder J."/>
            <person name="Maus I."/>
            <person name="Meyer K."/>
            <person name="Wordemann S."/>
            <person name="Blom J."/>
            <person name="Jaenicke S."/>
            <person name="Schneider J."/>
            <person name="Trost E."/>
            <person name="Tauch A."/>
        </authorList>
    </citation>
    <scope>NUCLEOTIDE SEQUENCE [LARGE SCALE GENOMIC DNA]</scope>
    <source>
        <strain evidence="7">DSM 45100 / JCM 12819 / CCUG 50093 / GTC 2026 / SICGH 158</strain>
    </source>
</reference>
<keyword evidence="3 6" id="KW-0808">Transferase</keyword>
<sequence>MLIKQLPISELKPADYNPRKDLQPGDADYEKLKRSLTEFGYVEPVIYNRTTGHVVGGHQRLKVLADLGHTEVDCVVVELDETREKALNVALNKISGDWDDNKLALLIADLDAADFDAELTGFDDEEIAQMIGSLDDDEVTDDRFDLTEALEAASFVQRGDIWTVGRHRLVCGDATNPDDVQTLMGGKSANLVLTDPPYNVAFESSDGLTIRNDAMKADSFYEFLLAAFTNMAGVLDKGGSAYVFHADTEGLNFRKAFIDAGFKLSGCCIWVKNSLVLGRSPYQWQHEPVLYGWKQGAKHKWFADRKQTTIWNFAKPRKNSDHPTSKPLDLLAYPIRNSTQANAIILDTFAGSGSTLMAAEETDRIAYCMELDEKYASVILRRYADATGDAVGITCQRGDTQYTYLDLVKQVDRDPE</sequence>
<dbReference type="EC" id="2.1.1.72" evidence="6"/>
<dbReference type="GO" id="GO:0032259">
    <property type="term" value="P:methylation"/>
    <property type="evidence" value="ECO:0007669"/>
    <property type="project" value="UniProtKB-KW"/>
</dbReference>
<dbReference type="GO" id="GO:0003677">
    <property type="term" value="F:DNA binding"/>
    <property type="evidence" value="ECO:0007669"/>
    <property type="project" value="InterPro"/>
</dbReference>
<evidence type="ECO:0000256" key="2">
    <source>
        <dbReference type="ARBA" id="ARBA00022603"/>
    </source>
</evidence>
<dbReference type="PIRSF" id="PIRSF036758">
    <property type="entry name" value="Aden_M_ParB"/>
    <property type="match status" value="1"/>
</dbReference>